<organism evidence="5 6">
    <name type="scientific">Plebeiibacterium sediminum</name>
    <dbReference type="NCBI Taxonomy" id="2992112"/>
    <lineage>
        <taxon>Bacteria</taxon>
        <taxon>Pseudomonadati</taxon>
        <taxon>Bacteroidota</taxon>
        <taxon>Bacteroidia</taxon>
        <taxon>Marinilabiliales</taxon>
        <taxon>Marinilabiliaceae</taxon>
        <taxon>Plebeiibacterium</taxon>
    </lineage>
</organism>
<dbReference type="RefSeq" id="WP_301189055.1">
    <property type="nucleotide sequence ID" value="NZ_JAPDPJ010000004.1"/>
</dbReference>
<dbReference type="EMBL" id="JAPDPJ010000004">
    <property type="protein sequence ID" value="MCW3785484.1"/>
    <property type="molecule type" value="Genomic_DNA"/>
</dbReference>
<dbReference type="Pfam" id="PF00589">
    <property type="entry name" value="Phage_integrase"/>
    <property type="match status" value="1"/>
</dbReference>
<dbReference type="GO" id="GO:0006310">
    <property type="term" value="P:DNA recombination"/>
    <property type="evidence" value="ECO:0007669"/>
    <property type="project" value="UniProtKB-KW"/>
</dbReference>
<dbReference type="InterPro" id="IPR010998">
    <property type="entry name" value="Integrase_recombinase_N"/>
</dbReference>
<dbReference type="InterPro" id="IPR002104">
    <property type="entry name" value="Integrase_catalytic"/>
</dbReference>
<dbReference type="PANTHER" id="PTHR30349:SF64">
    <property type="entry name" value="PROPHAGE INTEGRASE INTD-RELATED"/>
    <property type="match status" value="1"/>
</dbReference>
<dbReference type="PANTHER" id="PTHR30349">
    <property type="entry name" value="PHAGE INTEGRASE-RELATED"/>
    <property type="match status" value="1"/>
</dbReference>
<dbReference type="Gene3D" id="1.10.150.130">
    <property type="match status" value="1"/>
</dbReference>
<gene>
    <name evidence="5" type="ORF">OM075_03340</name>
</gene>
<proteinExistence type="inferred from homology"/>
<name>A0AAE3M2C8_9BACT</name>
<keyword evidence="2" id="KW-0238">DNA-binding</keyword>
<protein>
    <submittedName>
        <fullName evidence="5">Site-specific integrase</fullName>
    </submittedName>
</protein>
<dbReference type="InterPro" id="IPR011010">
    <property type="entry name" value="DNA_brk_join_enz"/>
</dbReference>
<sequence length="410" mass="47790">MIGATTAIVHDTRIKKKDGTYAIKLRVTYNREQKYFPVGKFLTKDDWKTMKEGKHRNKTLKDLETHLSGIENKAIKIIDNMESFSFAEFMNQFNDKPQSKTSVLDALSERHKELTDKDRISTAITFQYTIKSIEDYLTSIKRKKLSFTDITPEWLQSFEDWMTSKGKSITTTGMFLRNLRTMVNQAIEEGNLPRENYPFSKNKYQIPSARNVKKALTIENIKQFIEYPAKTEAEQRAKDMWLFSYLCNGVNMKDIVRLKFKNMDSKRISFVRSKTERSTKANQKSITAIRIPEINAIIEKWGNKHAVPNNYVFPILSVDDTPEEEYEKIKQAVKTINKYTKRIGKELNFELSLTTYTARHSFATVLKRSGAPIEFISESLGHNNLRTTESYLDSFEDDTKESYQRKLLDF</sequence>
<feature type="domain" description="Tyr recombinase" evidence="4">
    <location>
        <begin position="211"/>
        <end position="404"/>
    </location>
</feature>
<evidence type="ECO:0000256" key="2">
    <source>
        <dbReference type="ARBA" id="ARBA00023125"/>
    </source>
</evidence>
<evidence type="ECO:0000256" key="1">
    <source>
        <dbReference type="ARBA" id="ARBA00008857"/>
    </source>
</evidence>
<dbReference type="Gene3D" id="1.10.443.10">
    <property type="entry name" value="Intergrase catalytic core"/>
    <property type="match status" value="1"/>
</dbReference>
<comment type="caution">
    <text evidence="5">The sequence shown here is derived from an EMBL/GenBank/DDBJ whole genome shotgun (WGS) entry which is preliminary data.</text>
</comment>
<keyword evidence="6" id="KW-1185">Reference proteome</keyword>
<dbReference type="Pfam" id="PF13102">
    <property type="entry name" value="Phage_int_SAM_5"/>
    <property type="match status" value="1"/>
</dbReference>
<dbReference type="GO" id="GO:0003677">
    <property type="term" value="F:DNA binding"/>
    <property type="evidence" value="ECO:0007669"/>
    <property type="project" value="UniProtKB-KW"/>
</dbReference>
<evidence type="ECO:0000313" key="5">
    <source>
        <dbReference type="EMBL" id="MCW3785484.1"/>
    </source>
</evidence>
<evidence type="ECO:0000259" key="4">
    <source>
        <dbReference type="PROSITE" id="PS51898"/>
    </source>
</evidence>
<evidence type="ECO:0000313" key="6">
    <source>
        <dbReference type="Proteomes" id="UP001209229"/>
    </source>
</evidence>
<dbReference type="GO" id="GO:0015074">
    <property type="term" value="P:DNA integration"/>
    <property type="evidence" value="ECO:0007669"/>
    <property type="project" value="InterPro"/>
</dbReference>
<dbReference type="PROSITE" id="PS51898">
    <property type="entry name" value="TYR_RECOMBINASE"/>
    <property type="match status" value="1"/>
</dbReference>
<dbReference type="InterPro" id="IPR050090">
    <property type="entry name" value="Tyrosine_recombinase_XerCD"/>
</dbReference>
<dbReference type="Proteomes" id="UP001209229">
    <property type="component" value="Unassembled WGS sequence"/>
</dbReference>
<keyword evidence="3" id="KW-0233">DNA recombination</keyword>
<dbReference type="InterPro" id="IPR025269">
    <property type="entry name" value="SAM-like_dom"/>
</dbReference>
<dbReference type="InterPro" id="IPR013762">
    <property type="entry name" value="Integrase-like_cat_sf"/>
</dbReference>
<accession>A0AAE3M2C8</accession>
<dbReference type="SUPFAM" id="SSF56349">
    <property type="entry name" value="DNA breaking-rejoining enzymes"/>
    <property type="match status" value="1"/>
</dbReference>
<dbReference type="AlphaFoldDB" id="A0AAE3M2C8"/>
<reference evidence="5" key="1">
    <citation type="submission" date="2022-10" db="EMBL/GenBank/DDBJ databases">
        <authorList>
            <person name="Yu W.X."/>
        </authorList>
    </citation>
    <scope>NUCLEOTIDE SEQUENCE</scope>
    <source>
        <strain evidence="5">AAT</strain>
    </source>
</reference>
<dbReference type="Pfam" id="PF17293">
    <property type="entry name" value="Arm-DNA-bind_5"/>
    <property type="match status" value="1"/>
</dbReference>
<evidence type="ECO:0000256" key="3">
    <source>
        <dbReference type="ARBA" id="ARBA00023172"/>
    </source>
</evidence>
<dbReference type="InterPro" id="IPR035386">
    <property type="entry name" value="Arm-DNA-bind_5"/>
</dbReference>
<comment type="similarity">
    <text evidence="1">Belongs to the 'phage' integrase family.</text>
</comment>